<protein>
    <submittedName>
        <fullName evidence="5">HSP20 family protein</fullName>
    </submittedName>
</protein>
<comment type="similarity">
    <text evidence="1 2">Belongs to the small heat shock protein (HSP20) family.</text>
</comment>
<dbReference type="CDD" id="cd06464">
    <property type="entry name" value="ACD_sHsps-like"/>
    <property type="match status" value="1"/>
</dbReference>
<feature type="domain" description="SHSP" evidence="4">
    <location>
        <begin position="41"/>
        <end position="152"/>
    </location>
</feature>
<dbReference type="OrthoDB" id="198277at2157"/>
<sequence length="152" mass="16847">MAQRPNPFEELEKLIDRLSRQLRSPRRSGSSGDADGGDLGTSVGSRGTGVDVTDANGEFVVVIDAPGFERDDIELTLTNRRLKIDGEREQAVDDAEDTYLRRERRTHSFSRQLTLPSPVDADGVEAHLNNGVVTIRLPKRDFDDAARSIDIE</sequence>
<evidence type="ECO:0000313" key="6">
    <source>
        <dbReference type="Proteomes" id="UP000199199"/>
    </source>
</evidence>
<dbReference type="Pfam" id="PF00011">
    <property type="entry name" value="HSP20"/>
    <property type="match status" value="1"/>
</dbReference>
<dbReference type="InterPro" id="IPR031107">
    <property type="entry name" value="Small_HSP"/>
</dbReference>
<evidence type="ECO:0000256" key="3">
    <source>
        <dbReference type="SAM" id="MobiDB-lite"/>
    </source>
</evidence>
<dbReference type="RefSeq" id="WP_092905417.1">
    <property type="nucleotide sequence ID" value="NZ_FOZS01000002.1"/>
</dbReference>
<feature type="region of interest" description="Disordered" evidence="3">
    <location>
        <begin position="16"/>
        <end position="52"/>
    </location>
</feature>
<dbReference type="Proteomes" id="UP000199199">
    <property type="component" value="Unassembled WGS sequence"/>
</dbReference>
<organism evidence="5 6">
    <name type="scientific">Halostagnicola kamekurae</name>
    <dbReference type="NCBI Taxonomy" id="619731"/>
    <lineage>
        <taxon>Archaea</taxon>
        <taxon>Methanobacteriati</taxon>
        <taxon>Methanobacteriota</taxon>
        <taxon>Stenosarchaea group</taxon>
        <taxon>Halobacteria</taxon>
        <taxon>Halobacteriales</taxon>
        <taxon>Natrialbaceae</taxon>
        <taxon>Halostagnicola</taxon>
    </lineage>
</organism>
<dbReference type="PROSITE" id="PS01031">
    <property type="entry name" value="SHSP"/>
    <property type="match status" value="1"/>
</dbReference>
<dbReference type="InterPro" id="IPR002068">
    <property type="entry name" value="A-crystallin/Hsp20_dom"/>
</dbReference>
<proteinExistence type="inferred from homology"/>
<evidence type="ECO:0000313" key="5">
    <source>
        <dbReference type="EMBL" id="SFS81419.1"/>
    </source>
</evidence>
<accession>A0A1I6SWX3</accession>
<evidence type="ECO:0000256" key="1">
    <source>
        <dbReference type="PROSITE-ProRule" id="PRU00285"/>
    </source>
</evidence>
<dbReference type="SUPFAM" id="SSF49764">
    <property type="entry name" value="HSP20-like chaperones"/>
    <property type="match status" value="1"/>
</dbReference>
<dbReference type="AlphaFoldDB" id="A0A1I6SWX3"/>
<evidence type="ECO:0000256" key="2">
    <source>
        <dbReference type="RuleBase" id="RU003616"/>
    </source>
</evidence>
<name>A0A1I6SWX3_9EURY</name>
<dbReference type="Gene3D" id="2.60.40.790">
    <property type="match status" value="1"/>
</dbReference>
<dbReference type="InterPro" id="IPR008978">
    <property type="entry name" value="HSP20-like_chaperone"/>
</dbReference>
<dbReference type="EMBL" id="FOZS01000002">
    <property type="protein sequence ID" value="SFS81419.1"/>
    <property type="molecule type" value="Genomic_DNA"/>
</dbReference>
<reference evidence="6" key="1">
    <citation type="submission" date="2016-10" db="EMBL/GenBank/DDBJ databases">
        <authorList>
            <person name="Varghese N."/>
            <person name="Submissions S."/>
        </authorList>
    </citation>
    <scope>NUCLEOTIDE SEQUENCE [LARGE SCALE GENOMIC DNA]</scope>
    <source>
        <strain evidence="6">DSM 22427</strain>
    </source>
</reference>
<dbReference type="PANTHER" id="PTHR11527">
    <property type="entry name" value="HEAT-SHOCK PROTEIN 20 FAMILY MEMBER"/>
    <property type="match status" value="1"/>
</dbReference>
<keyword evidence="6" id="KW-1185">Reference proteome</keyword>
<gene>
    <name evidence="5" type="ORF">SAMN04488556_2965</name>
</gene>
<evidence type="ECO:0000259" key="4">
    <source>
        <dbReference type="PROSITE" id="PS01031"/>
    </source>
</evidence>